<dbReference type="InterPro" id="IPR019027">
    <property type="entry name" value="Pilus_biogenesis_CpaD-related"/>
</dbReference>
<dbReference type="PROSITE" id="PS51257">
    <property type="entry name" value="PROKAR_LIPOPROTEIN"/>
    <property type="match status" value="1"/>
</dbReference>
<accession>A0A7X3S958</accession>
<sequence>MPSNARYIRSGRLAGLGLILLAGSFLAGCQQTTPYTTEALAANDYQLRHPIIVDEGTETLDLPVGAGMRRLPPQMAAAVASFAADGRRRGASVMEIIVPSGSANESAVHAITPGLRSAIKRGGISGKRIVTRSYPVADPSISAPVRLAYPTIKAEVGPCGTWPDDVTGDFANTDYYDFGCATQKNLAALVDDPADFIYPRAQGPADQQRRSTVFEKYRRGERTGSDYKEGDGAKISDAAN</sequence>
<proteinExistence type="predicted"/>
<gene>
    <name evidence="3" type="ORF">GR183_16010</name>
</gene>
<organism evidence="3 4">
    <name type="scientific">Stappia sediminis</name>
    <dbReference type="NCBI Taxonomy" id="2692190"/>
    <lineage>
        <taxon>Bacteria</taxon>
        <taxon>Pseudomonadati</taxon>
        <taxon>Pseudomonadota</taxon>
        <taxon>Alphaproteobacteria</taxon>
        <taxon>Hyphomicrobiales</taxon>
        <taxon>Stappiaceae</taxon>
        <taxon>Stappia</taxon>
    </lineage>
</organism>
<keyword evidence="2" id="KW-0732">Signal</keyword>
<dbReference type="NCBIfam" id="TIGR02522">
    <property type="entry name" value="pilus_cpaD"/>
    <property type="match status" value="1"/>
</dbReference>
<evidence type="ECO:0000256" key="2">
    <source>
        <dbReference type="SAM" id="SignalP"/>
    </source>
</evidence>
<reference evidence="3 4" key="1">
    <citation type="submission" date="2019-12" db="EMBL/GenBank/DDBJ databases">
        <authorList>
            <person name="Li M."/>
        </authorList>
    </citation>
    <scope>NUCLEOTIDE SEQUENCE [LARGE SCALE GENOMIC DNA]</scope>
    <source>
        <strain evidence="3 4">GBMRC 2046</strain>
    </source>
</reference>
<feature type="compositionally biased region" description="Basic and acidic residues" evidence="1">
    <location>
        <begin position="207"/>
        <end position="234"/>
    </location>
</feature>
<dbReference type="RefSeq" id="WP_160776644.1">
    <property type="nucleotide sequence ID" value="NZ_WUMV01000007.1"/>
</dbReference>
<protein>
    <submittedName>
        <fullName evidence="3">Pilus assembly protein</fullName>
    </submittedName>
</protein>
<name>A0A7X3S958_9HYPH</name>
<comment type="caution">
    <text evidence="3">The sequence shown here is derived from an EMBL/GenBank/DDBJ whole genome shotgun (WGS) entry which is preliminary data.</text>
</comment>
<dbReference type="InterPro" id="IPR013361">
    <property type="entry name" value="Pilus_CpaD"/>
</dbReference>
<keyword evidence="4" id="KW-1185">Reference proteome</keyword>
<dbReference type="AlphaFoldDB" id="A0A7X3S958"/>
<dbReference type="EMBL" id="WUMV01000007">
    <property type="protein sequence ID" value="MXN66420.1"/>
    <property type="molecule type" value="Genomic_DNA"/>
</dbReference>
<evidence type="ECO:0000313" key="3">
    <source>
        <dbReference type="EMBL" id="MXN66420.1"/>
    </source>
</evidence>
<feature type="signal peptide" evidence="2">
    <location>
        <begin position="1"/>
        <end position="27"/>
    </location>
</feature>
<dbReference type="Pfam" id="PF09476">
    <property type="entry name" value="Pilus_CpaD"/>
    <property type="match status" value="1"/>
</dbReference>
<feature type="region of interest" description="Disordered" evidence="1">
    <location>
        <begin position="198"/>
        <end position="240"/>
    </location>
</feature>
<dbReference type="Proteomes" id="UP000433101">
    <property type="component" value="Unassembled WGS sequence"/>
</dbReference>
<evidence type="ECO:0000256" key="1">
    <source>
        <dbReference type="SAM" id="MobiDB-lite"/>
    </source>
</evidence>
<evidence type="ECO:0000313" key="4">
    <source>
        <dbReference type="Proteomes" id="UP000433101"/>
    </source>
</evidence>
<feature type="chain" id="PRO_5031498574" evidence="2">
    <location>
        <begin position="28"/>
        <end position="240"/>
    </location>
</feature>